<evidence type="ECO:0000313" key="2">
    <source>
        <dbReference type="EMBL" id="MFC5862792.1"/>
    </source>
</evidence>
<feature type="region of interest" description="Disordered" evidence="1">
    <location>
        <begin position="1"/>
        <end position="27"/>
    </location>
</feature>
<comment type="caution">
    <text evidence="2">The sequence shown here is derived from an EMBL/GenBank/DDBJ whole genome shotgun (WGS) entry which is preliminary data.</text>
</comment>
<proteinExistence type="predicted"/>
<keyword evidence="3" id="KW-1185">Reference proteome</keyword>
<protein>
    <submittedName>
        <fullName evidence="2">Uncharacterized protein</fullName>
    </submittedName>
</protein>
<dbReference type="RefSeq" id="WP_263336678.1">
    <property type="nucleotide sequence ID" value="NZ_JAGSYH010000003.1"/>
</dbReference>
<evidence type="ECO:0000313" key="3">
    <source>
        <dbReference type="Proteomes" id="UP001596091"/>
    </source>
</evidence>
<evidence type="ECO:0000256" key="1">
    <source>
        <dbReference type="SAM" id="MobiDB-lite"/>
    </source>
</evidence>
<dbReference type="Proteomes" id="UP001596091">
    <property type="component" value="Unassembled WGS sequence"/>
</dbReference>
<reference evidence="3" key="1">
    <citation type="journal article" date="2019" name="Int. J. Syst. Evol. Microbiol.">
        <title>The Global Catalogue of Microorganisms (GCM) 10K type strain sequencing project: providing services to taxonomists for standard genome sequencing and annotation.</title>
        <authorList>
            <consortium name="The Broad Institute Genomics Platform"/>
            <consortium name="The Broad Institute Genome Sequencing Center for Infectious Disease"/>
            <person name="Wu L."/>
            <person name="Ma J."/>
        </authorList>
    </citation>
    <scope>NUCLEOTIDE SEQUENCE [LARGE SCALE GENOMIC DNA]</scope>
    <source>
        <strain evidence="3">JCM 4087</strain>
    </source>
</reference>
<gene>
    <name evidence="2" type="ORF">ACFPT7_10860</name>
</gene>
<feature type="compositionally biased region" description="Polar residues" evidence="1">
    <location>
        <begin position="13"/>
        <end position="27"/>
    </location>
</feature>
<accession>A0ABW1EEN1</accession>
<sequence length="163" mass="18448">MNELRRKNEGLEETNTPYPATNTAYPANSETWTSSAVAIEEESYQPGKDVAGKDIDVAPGKKSYTDADYANSDFAGPLFADAELKSFREQWDQVQASFVDEPREAVRNADSLVANVVQRIEEQFAQERNKLEKQWENGSNISTEEMRQALKKYRALFGRLLAF</sequence>
<name>A0ABW1EEN1_9BACT</name>
<organism evidence="2 3">
    <name type="scientific">Acidicapsa dinghuensis</name>
    <dbReference type="NCBI Taxonomy" id="2218256"/>
    <lineage>
        <taxon>Bacteria</taxon>
        <taxon>Pseudomonadati</taxon>
        <taxon>Acidobacteriota</taxon>
        <taxon>Terriglobia</taxon>
        <taxon>Terriglobales</taxon>
        <taxon>Acidobacteriaceae</taxon>
        <taxon>Acidicapsa</taxon>
    </lineage>
</organism>
<feature type="compositionally biased region" description="Basic and acidic residues" evidence="1">
    <location>
        <begin position="1"/>
        <end position="10"/>
    </location>
</feature>
<dbReference type="EMBL" id="JBHSPH010000002">
    <property type="protein sequence ID" value="MFC5862792.1"/>
    <property type="molecule type" value="Genomic_DNA"/>
</dbReference>